<organism evidence="9 10">
    <name type="scientific">Fulvimarina uroteuthidis</name>
    <dbReference type="NCBI Taxonomy" id="3098149"/>
    <lineage>
        <taxon>Bacteria</taxon>
        <taxon>Pseudomonadati</taxon>
        <taxon>Pseudomonadota</taxon>
        <taxon>Alphaproteobacteria</taxon>
        <taxon>Hyphomicrobiales</taxon>
        <taxon>Aurantimonadaceae</taxon>
        <taxon>Fulvimarina</taxon>
    </lineage>
</organism>
<evidence type="ECO:0000313" key="9">
    <source>
        <dbReference type="EMBL" id="MDY8110216.1"/>
    </source>
</evidence>
<feature type="transmembrane region" description="Helical" evidence="7">
    <location>
        <begin position="130"/>
        <end position="156"/>
    </location>
</feature>
<protein>
    <submittedName>
        <fullName evidence="9">MFS transporter</fullName>
    </submittedName>
</protein>
<dbReference type="RefSeq" id="WP_322187736.1">
    <property type="nucleotide sequence ID" value="NZ_JAXLPB010000004.1"/>
</dbReference>
<evidence type="ECO:0000256" key="3">
    <source>
        <dbReference type="ARBA" id="ARBA00022475"/>
    </source>
</evidence>
<dbReference type="InterPro" id="IPR011701">
    <property type="entry name" value="MFS"/>
</dbReference>
<evidence type="ECO:0000256" key="1">
    <source>
        <dbReference type="ARBA" id="ARBA00004651"/>
    </source>
</evidence>
<dbReference type="InterPro" id="IPR020846">
    <property type="entry name" value="MFS_dom"/>
</dbReference>
<keyword evidence="10" id="KW-1185">Reference proteome</keyword>
<evidence type="ECO:0000256" key="5">
    <source>
        <dbReference type="ARBA" id="ARBA00022989"/>
    </source>
</evidence>
<evidence type="ECO:0000313" key="10">
    <source>
        <dbReference type="Proteomes" id="UP001294412"/>
    </source>
</evidence>
<feature type="domain" description="Major facilitator superfamily (MFS) profile" evidence="8">
    <location>
        <begin position="29"/>
        <end position="439"/>
    </location>
</feature>
<evidence type="ECO:0000256" key="2">
    <source>
        <dbReference type="ARBA" id="ARBA00022448"/>
    </source>
</evidence>
<feature type="transmembrane region" description="Helical" evidence="7">
    <location>
        <begin position="255"/>
        <end position="279"/>
    </location>
</feature>
<evidence type="ECO:0000256" key="7">
    <source>
        <dbReference type="SAM" id="Phobius"/>
    </source>
</evidence>
<comment type="subcellular location">
    <subcellularLocation>
        <location evidence="1">Cell membrane</location>
        <topology evidence="1">Multi-pass membrane protein</topology>
    </subcellularLocation>
</comment>
<feature type="transmembrane region" description="Helical" evidence="7">
    <location>
        <begin position="103"/>
        <end position="124"/>
    </location>
</feature>
<keyword evidence="6 7" id="KW-0472">Membrane</keyword>
<dbReference type="InterPro" id="IPR005829">
    <property type="entry name" value="Sugar_transporter_CS"/>
</dbReference>
<feature type="transmembrane region" description="Helical" evidence="7">
    <location>
        <begin position="383"/>
        <end position="405"/>
    </location>
</feature>
<comment type="caution">
    <text evidence="9">The sequence shown here is derived from an EMBL/GenBank/DDBJ whole genome shotgun (WGS) entry which is preliminary data.</text>
</comment>
<dbReference type="PROSITE" id="PS00216">
    <property type="entry name" value="SUGAR_TRANSPORT_1"/>
    <property type="match status" value="1"/>
</dbReference>
<evidence type="ECO:0000256" key="6">
    <source>
        <dbReference type="ARBA" id="ARBA00023136"/>
    </source>
</evidence>
<dbReference type="PANTHER" id="PTHR43045">
    <property type="entry name" value="SHIKIMATE TRANSPORTER"/>
    <property type="match status" value="1"/>
</dbReference>
<feature type="transmembrane region" description="Helical" evidence="7">
    <location>
        <begin position="69"/>
        <end position="91"/>
    </location>
</feature>
<evidence type="ECO:0000259" key="8">
    <source>
        <dbReference type="PROSITE" id="PS50850"/>
    </source>
</evidence>
<dbReference type="SUPFAM" id="SSF103473">
    <property type="entry name" value="MFS general substrate transporter"/>
    <property type="match status" value="1"/>
</dbReference>
<dbReference type="PROSITE" id="PS50850">
    <property type="entry name" value="MFS"/>
    <property type="match status" value="1"/>
</dbReference>
<dbReference type="Proteomes" id="UP001294412">
    <property type="component" value="Unassembled WGS sequence"/>
</dbReference>
<keyword evidence="2" id="KW-0813">Transport</keyword>
<gene>
    <name evidence="9" type="ORF">U0C82_13820</name>
</gene>
<feature type="transmembrane region" description="Helical" evidence="7">
    <location>
        <begin position="44"/>
        <end position="63"/>
    </location>
</feature>
<reference evidence="9 10" key="1">
    <citation type="submission" date="2023-12" db="EMBL/GenBank/DDBJ databases">
        <title>Description of Novel Strain Fulvimarina sp. 2208YS6-2-32 isolated from Uroteuthis (Photololigo) edulis.</title>
        <authorList>
            <person name="Park J.-S."/>
        </authorList>
    </citation>
    <scope>NUCLEOTIDE SEQUENCE [LARGE SCALE GENOMIC DNA]</scope>
    <source>
        <strain evidence="9 10">2208YS6-2-32</strain>
    </source>
</reference>
<keyword evidence="5 7" id="KW-1133">Transmembrane helix</keyword>
<feature type="transmembrane region" description="Helical" evidence="7">
    <location>
        <begin position="291"/>
        <end position="314"/>
    </location>
</feature>
<name>A0ABU5I4S2_9HYPH</name>
<keyword evidence="4 7" id="KW-0812">Transmembrane</keyword>
<feature type="transmembrane region" description="Helical" evidence="7">
    <location>
        <begin position="321"/>
        <end position="343"/>
    </location>
</feature>
<dbReference type="Pfam" id="PF07690">
    <property type="entry name" value="MFS_1"/>
    <property type="match status" value="1"/>
</dbReference>
<feature type="transmembrane region" description="Helical" evidence="7">
    <location>
        <begin position="349"/>
        <end position="371"/>
    </location>
</feature>
<dbReference type="Gene3D" id="1.20.1250.20">
    <property type="entry name" value="MFS general substrate transporter like domains"/>
    <property type="match status" value="2"/>
</dbReference>
<feature type="transmembrane region" description="Helical" evidence="7">
    <location>
        <begin position="411"/>
        <end position="429"/>
    </location>
</feature>
<dbReference type="PANTHER" id="PTHR43045:SF2">
    <property type="entry name" value="INNER MEMBRANE METABOLITE TRANSPORT PROTEIN YHJE"/>
    <property type="match status" value="1"/>
</dbReference>
<keyword evidence="3" id="KW-1003">Cell membrane</keyword>
<accession>A0ABU5I4S2</accession>
<feature type="transmembrane region" description="Helical" evidence="7">
    <location>
        <begin position="168"/>
        <end position="190"/>
    </location>
</feature>
<proteinExistence type="predicted"/>
<dbReference type="InterPro" id="IPR036259">
    <property type="entry name" value="MFS_trans_sf"/>
</dbReference>
<feature type="transmembrane region" description="Helical" evidence="7">
    <location>
        <begin position="202"/>
        <end position="220"/>
    </location>
</feature>
<evidence type="ECO:0000256" key="4">
    <source>
        <dbReference type="ARBA" id="ARBA00022692"/>
    </source>
</evidence>
<dbReference type="EMBL" id="JAXLPB010000004">
    <property type="protein sequence ID" value="MDY8110216.1"/>
    <property type="molecule type" value="Genomic_DNA"/>
</dbReference>
<sequence length="439" mass="48117">MSDATANGAFDRKTEGFKSERHGLDPTDIAIGVVIGRTSEFFDFFVFAIASVLVFPSLVFPFVDPVTGTLYSFAVFSLAFLARPFGTWLFMTIDRRHGKGTKLTIALFLLGTSTVVVAFLPSYAQIGNASIWLLCLFRIGQGIAIAGTWDGLASLLAMNAPQRHKGWWAMLPQLGAPFGLILATGLFAFFHGFLPREEFLSWGWQFPFFCAFAINVVALFSRLRIVATPEYVHQFERRELQATRVRETVRRFPRFIIAGAFAPLASFALFHMVTVYPLSWVNLFTDENVTHFLIIEGIGAAVCSVAIVASGLLADRYGRRTLIFVTAIGIAVFSGLAPMLLGQGQLGEVVYMGAGFILLGLAFGQSSGIVASNFPTRYRYTGSAIVSDLAWLFGAGLSPFVALYLSEQFGLAAGGAYLFSGAVCTILALRYNRYLEHRR</sequence>